<gene>
    <name evidence="5" type="ORF">HWQ67_14695</name>
</gene>
<evidence type="ECO:0000259" key="4">
    <source>
        <dbReference type="Pfam" id="PF18998"/>
    </source>
</evidence>
<feature type="domain" description="Bacterial repeat" evidence="4">
    <location>
        <begin position="235"/>
        <end position="313"/>
    </location>
</feature>
<feature type="chain" id="PRO_5047094869" description="Bacterial repeat domain-containing protein" evidence="3">
    <location>
        <begin position="33"/>
        <end position="781"/>
    </location>
</feature>
<dbReference type="PANTHER" id="PTHR46580">
    <property type="entry name" value="SENSOR KINASE-RELATED"/>
    <property type="match status" value="1"/>
</dbReference>
<keyword evidence="1" id="KW-0677">Repeat</keyword>
<dbReference type="InterPro" id="IPR001258">
    <property type="entry name" value="NHL_repeat"/>
</dbReference>
<dbReference type="RefSeq" id="WP_218253445.1">
    <property type="nucleotide sequence ID" value="NZ_JABXWD010000354.1"/>
</dbReference>
<dbReference type="PROSITE" id="PS51125">
    <property type="entry name" value="NHL"/>
    <property type="match status" value="2"/>
</dbReference>
<accession>A0ABS6S2H2</accession>
<name>A0ABS6S2H2_9BACT</name>
<evidence type="ECO:0000256" key="2">
    <source>
        <dbReference type="PROSITE-ProRule" id="PRU00504"/>
    </source>
</evidence>
<evidence type="ECO:0000256" key="1">
    <source>
        <dbReference type="ARBA" id="ARBA00022737"/>
    </source>
</evidence>
<feature type="repeat" description="NHL" evidence="2">
    <location>
        <begin position="39"/>
        <end position="82"/>
    </location>
</feature>
<dbReference type="Pfam" id="PF18998">
    <property type="entry name" value="Flg_new_2"/>
    <property type="match status" value="4"/>
</dbReference>
<feature type="domain" description="Bacterial repeat" evidence="4">
    <location>
        <begin position="322"/>
        <end position="397"/>
    </location>
</feature>
<proteinExistence type="predicted"/>
<feature type="domain" description="Bacterial repeat" evidence="4">
    <location>
        <begin position="405"/>
        <end position="482"/>
    </location>
</feature>
<dbReference type="Proteomes" id="UP001196980">
    <property type="component" value="Unassembled WGS sequence"/>
</dbReference>
<evidence type="ECO:0000313" key="5">
    <source>
        <dbReference type="EMBL" id="MBV6342832.1"/>
    </source>
</evidence>
<dbReference type="InterPro" id="IPR013378">
    <property type="entry name" value="InlB-like_B-rpt"/>
</dbReference>
<feature type="domain" description="Bacterial repeat" evidence="4">
    <location>
        <begin position="152"/>
        <end position="228"/>
    </location>
</feature>
<dbReference type="InterPro" id="IPR044060">
    <property type="entry name" value="Bacterial_rp_domain"/>
</dbReference>
<feature type="repeat" description="NHL" evidence="2">
    <location>
        <begin position="90"/>
        <end position="129"/>
    </location>
</feature>
<dbReference type="NCBIfam" id="TIGR02543">
    <property type="entry name" value="List_Bact_rpt"/>
    <property type="match status" value="1"/>
</dbReference>
<keyword evidence="3" id="KW-0732">Signal</keyword>
<keyword evidence="6" id="KW-1185">Reference proteome</keyword>
<dbReference type="EMBL" id="JABXWD010000354">
    <property type="protein sequence ID" value="MBV6342832.1"/>
    <property type="molecule type" value="Genomic_DNA"/>
</dbReference>
<feature type="signal peptide" evidence="3">
    <location>
        <begin position="1"/>
        <end position="32"/>
    </location>
</feature>
<organism evidence="5 6">
    <name type="scientific">Candidatus Magnetobacterium casense</name>
    <dbReference type="NCBI Taxonomy" id="1455061"/>
    <lineage>
        <taxon>Bacteria</taxon>
        <taxon>Pseudomonadati</taxon>
        <taxon>Nitrospirota</taxon>
        <taxon>Thermodesulfovibrionia</taxon>
        <taxon>Thermodesulfovibrionales</taxon>
        <taxon>Candidatus Magnetobacteriaceae</taxon>
        <taxon>Candidatus Magnetobacterium</taxon>
    </lineage>
</organism>
<sequence length="781" mass="81919">MKVLINKSKWVIAMFTVIGAMCLAGIADNAHAAEIYTFVTKWGSFGAGDGQFFGPSGVAVDSAGNVYVADTNNDRIQKFDSNGTFITKWGSLGAGAGQFNTPIGVAVDSAGNVYVADFSNHRIQKFAPPASTPTPTPTSTPPPNDTVYYTLTVSKVGTGSGSVAGSPMQLTWSGNTGVVTRPEHSVQVITAAASGNSTFAGWSGDCSGTAATCVMPMTKNLSVTATFNLPLKTLTVTRAGTGNGTVTASPGTLTWSGNTGTAEYPDAATVVTLTAATSDGSTFTGWTGDCSGTNTTCTVTMSKAVNVTATFTLVPKPLKTLTVTRAGTGNGTVTVSPGTLTWSGNTGTTEYPDSTVVTLTATASFDSIFAGWGGDCSGTTPTCTVTMSKAVNVTAIFGLTRTLTINITGDGEGSVTASNGIIFWNFKTGTALYGDGTEVTLTGTPIPGSGSMFMGWTGCDSTNGPQCVVKITGSRAVTAMFHIGVKDDFDADGRSDIFLQDSSSGDTAIWFMNGINIVSKAYPANGVSGEWRFLARGEFDGNDRSDIVWQHTNGDVVVWSMDGARIAATDYVANGVPSEWQFKGIGDFNGDDKSDILWQHINGDVVIWLMNGAYIVARAYVERGIPSVWQIRGVGNFDGDGKADILWQDDSGDLSIWFMDGSGVKSKDYLEHAVAANWQIKAVAGFNGDGMADILWQDSSTGDVAVWLVNGASVITRSFISRALPGNWQLKDTGDYDGDGIYDMLWQDSSTGDVVVWFMDGTGIRTKDSIEKGVSSNWLIK</sequence>
<dbReference type="Pfam" id="PF01436">
    <property type="entry name" value="NHL"/>
    <property type="match status" value="2"/>
</dbReference>
<evidence type="ECO:0000313" key="6">
    <source>
        <dbReference type="Proteomes" id="UP001196980"/>
    </source>
</evidence>
<evidence type="ECO:0000256" key="3">
    <source>
        <dbReference type="SAM" id="SignalP"/>
    </source>
</evidence>
<reference evidence="5 6" key="1">
    <citation type="journal article" date="2020" name="J Geophys Res Biogeosci">
        <title>Magnetotaxis as an Adaptation to Enable Bacterial Shuttling of Microbial Sulfur and Sulfur Cycling Across Aquatic Oxic#Anoxic Interfaces.</title>
        <authorList>
            <person name="Li J."/>
            <person name="Liu P."/>
            <person name="Wang J."/>
            <person name="Roberts A.P."/>
            <person name="Pan Y."/>
        </authorList>
    </citation>
    <scope>NUCLEOTIDE SEQUENCE [LARGE SCALE GENOMIC DNA]</scope>
    <source>
        <strain evidence="5 6">MYR-1_YQ</strain>
    </source>
</reference>
<comment type="caution">
    <text evidence="5">The sequence shown here is derived from an EMBL/GenBank/DDBJ whole genome shotgun (WGS) entry which is preliminary data.</text>
</comment>
<protein>
    <recommendedName>
        <fullName evidence="4">Bacterial repeat domain-containing protein</fullName>
    </recommendedName>
</protein>
<dbReference type="PANTHER" id="PTHR46580:SF2">
    <property type="entry name" value="MAM DOMAIN-CONTAINING PROTEIN"/>
    <property type="match status" value="1"/>
</dbReference>